<proteinExistence type="inferred from homology"/>
<dbReference type="PROSITE" id="PS51352">
    <property type="entry name" value="THIOREDOXIN_2"/>
    <property type="match status" value="1"/>
</dbReference>
<dbReference type="Gene3D" id="3.40.30.10">
    <property type="entry name" value="Glutaredoxin"/>
    <property type="match status" value="1"/>
</dbReference>
<dbReference type="PANTHER" id="PTHR42852">
    <property type="entry name" value="THIOL:DISULFIDE INTERCHANGE PROTEIN DSBE"/>
    <property type="match status" value="1"/>
</dbReference>
<dbReference type="HOGENOM" id="CLU_042529_19_1_6"/>
<keyword evidence="3" id="KW-0201">Cytochrome c-type biogenesis</keyword>
<evidence type="ECO:0000313" key="8">
    <source>
        <dbReference type="Proteomes" id="UP000000238"/>
    </source>
</evidence>
<feature type="domain" description="Thioredoxin" evidence="6">
    <location>
        <begin position="34"/>
        <end position="172"/>
    </location>
</feature>
<gene>
    <name evidence="7" type="primary">ccmG</name>
    <name evidence="7" type="ordered locus">HCH_04363</name>
</gene>
<dbReference type="eggNOG" id="COG0526">
    <property type="taxonomic scope" value="Bacteria"/>
</dbReference>
<evidence type="ECO:0000256" key="5">
    <source>
        <dbReference type="ARBA" id="ARBA00023284"/>
    </source>
</evidence>
<name>Q2SE55_HAHCH</name>
<dbReference type="GO" id="GO:0005886">
    <property type="term" value="C:plasma membrane"/>
    <property type="evidence" value="ECO:0007669"/>
    <property type="project" value="UniProtKB-SubCell"/>
</dbReference>
<dbReference type="InterPro" id="IPR017937">
    <property type="entry name" value="Thioredoxin_CS"/>
</dbReference>
<dbReference type="CDD" id="cd03010">
    <property type="entry name" value="TlpA_like_DsbE"/>
    <property type="match status" value="1"/>
</dbReference>
<sequence length="187" mass="21348">MKRFFLFIPLLAFVAVVILFNQNIDNDPSKLELARKDQPVPAFKLGELYNPDREMTPADLKGEPMLLNVWATWCPSCRVEHPYLLKLAKEYNVPVIGLNYKDDREAAKKWLEALEDPYRFVIFDPEGRLGLDLGVYGAPETYVIDAAGVIRYRHVGVVNEKVWRETLAPMLRNLKMANANGIEEPGT</sequence>
<dbReference type="InterPro" id="IPR050553">
    <property type="entry name" value="Thioredoxin_ResA/DsbE_sf"/>
</dbReference>
<comment type="subcellular location">
    <subcellularLocation>
        <location evidence="1">Cell inner membrane</location>
        <topology evidence="1">Single-pass membrane protein</topology>
        <orientation evidence="1">Periplasmic side</orientation>
    </subcellularLocation>
</comment>
<dbReference type="InterPro" id="IPR013740">
    <property type="entry name" value="Redoxin"/>
</dbReference>
<dbReference type="OrthoDB" id="9799347at2"/>
<dbReference type="STRING" id="349521.HCH_04363"/>
<dbReference type="PANTHER" id="PTHR42852:SF6">
    <property type="entry name" value="THIOL:DISULFIDE INTERCHANGE PROTEIN DSBE"/>
    <property type="match status" value="1"/>
</dbReference>
<evidence type="ECO:0000256" key="3">
    <source>
        <dbReference type="ARBA" id="ARBA00022748"/>
    </source>
</evidence>
<dbReference type="RefSeq" id="WP_011398136.1">
    <property type="nucleotide sequence ID" value="NC_007645.1"/>
</dbReference>
<dbReference type="GO" id="GO:0017004">
    <property type="term" value="P:cytochrome complex assembly"/>
    <property type="evidence" value="ECO:0007669"/>
    <property type="project" value="UniProtKB-KW"/>
</dbReference>
<dbReference type="KEGG" id="hch:HCH_04363"/>
<dbReference type="SUPFAM" id="SSF52833">
    <property type="entry name" value="Thioredoxin-like"/>
    <property type="match status" value="1"/>
</dbReference>
<dbReference type="EMBL" id="CP000155">
    <property type="protein sequence ID" value="ABC31069.1"/>
    <property type="molecule type" value="Genomic_DNA"/>
</dbReference>
<keyword evidence="5" id="KW-0676">Redox-active center</keyword>
<evidence type="ECO:0000259" key="6">
    <source>
        <dbReference type="PROSITE" id="PS51352"/>
    </source>
</evidence>
<dbReference type="GO" id="GO:0015036">
    <property type="term" value="F:disulfide oxidoreductase activity"/>
    <property type="evidence" value="ECO:0007669"/>
    <property type="project" value="InterPro"/>
</dbReference>
<dbReference type="InterPro" id="IPR013766">
    <property type="entry name" value="Thioredoxin_domain"/>
</dbReference>
<keyword evidence="8" id="KW-1185">Reference proteome</keyword>
<comment type="similarity">
    <text evidence="2">Belongs to the thioredoxin family. DsbE subfamily.</text>
</comment>
<dbReference type="Pfam" id="PF08534">
    <property type="entry name" value="Redoxin"/>
    <property type="match status" value="1"/>
</dbReference>
<organism evidence="7 8">
    <name type="scientific">Hahella chejuensis (strain KCTC 2396)</name>
    <dbReference type="NCBI Taxonomy" id="349521"/>
    <lineage>
        <taxon>Bacteria</taxon>
        <taxon>Pseudomonadati</taxon>
        <taxon>Pseudomonadota</taxon>
        <taxon>Gammaproteobacteria</taxon>
        <taxon>Oceanospirillales</taxon>
        <taxon>Hahellaceae</taxon>
        <taxon>Hahella</taxon>
    </lineage>
</organism>
<reference evidence="7 8" key="1">
    <citation type="journal article" date="2005" name="Nucleic Acids Res.">
        <title>Genomic blueprint of Hahella chejuensis, a marine microbe producing an algicidal agent.</title>
        <authorList>
            <person name="Jeong H."/>
            <person name="Yim J.H."/>
            <person name="Lee C."/>
            <person name="Choi S.-H."/>
            <person name="Park Y.K."/>
            <person name="Yoon S.H."/>
            <person name="Hur C.-G."/>
            <person name="Kang H.-Y."/>
            <person name="Kim D."/>
            <person name="Lee H.H."/>
            <person name="Park K.H."/>
            <person name="Park S.-H."/>
            <person name="Park H.-S."/>
            <person name="Lee H.K."/>
            <person name="Oh T.K."/>
            <person name="Kim J.F."/>
        </authorList>
    </citation>
    <scope>NUCLEOTIDE SEQUENCE [LARGE SCALE GENOMIC DNA]</scope>
    <source>
        <strain evidence="7 8">KCTC 2396</strain>
    </source>
</reference>
<evidence type="ECO:0000256" key="1">
    <source>
        <dbReference type="ARBA" id="ARBA00004383"/>
    </source>
</evidence>
<dbReference type="Proteomes" id="UP000000238">
    <property type="component" value="Chromosome"/>
</dbReference>
<accession>Q2SE55</accession>
<keyword evidence="4" id="KW-1015">Disulfide bond</keyword>
<dbReference type="InterPro" id="IPR004799">
    <property type="entry name" value="Periplasmic_diS_OxRdtase_DsbE"/>
</dbReference>
<evidence type="ECO:0000256" key="2">
    <source>
        <dbReference type="ARBA" id="ARBA00007758"/>
    </source>
</evidence>
<evidence type="ECO:0000313" key="7">
    <source>
        <dbReference type="EMBL" id="ABC31069.1"/>
    </source>
</evidence>
<dbReference type="AlphaFoldDB" id="Q2SE55"/>
<protein>
    <submittedName>
        <fullName evidence="7">Cytochrome c-type biogenesis protein CcmG</fullName>
    </submittedName>
</protein>
<dbReference type="InterPro" id="IPR036249">
    <property type="entry name" value="Thioredoxin-like_sf"/>
</dbReference>
<dbReference type="GO" id="GO:0030288">
    <property type="term" value="C:outer membrane-bounded periplasmic space"/>
    <property type="evidence" value="ECO:0007669"/>
    <property type="project" value="InterPro"/>
</dbReference>
<evidence type="ECO:0000256" key="4">
    <source>
        <dbReference type="ARBA" id="ARBA00023157"/>
    </source>
</evidence>
<dbReference type="NCBIfam" id="TIGR00385">
    <property type="entry name" value="dsbE"/>
    <property type="match status" value="1"/>
</dbReference>
<dbReference type="PROSITE" id="PS00194">
    <property type="entry name" value="THIOREDOXIN_1"/>
    <property type="match status" value="1"/>
</dbReference>